<feature type="chain" id="PRO_5023141114" description="TonB C-terminal domain-containing protein" evidence="1">
    <location>
        <begin position="17"/>
        <end position="126"/>
    </location>
</feature>
<dbReference type="EMBL" id="CP042306">
    <property type="protein sequence ID" value="QDZ06978.1"/>
    <property type="molecule type" value="Genomic_DNA"/>
</dbReference>
<gene>
    <name evidence="2" type="ORF">FPZ24_05360</name>
</gene>
<evidence type="ECO:0000256" key="1">
    <source>
        <dbReference type="SAM" id="SignalP"/>
    </source>
</evidence>
<protein>
    <recommendedName>
        <fullName evidence="4">TonB C-terminal domain-containing protein</fullName>
    </recommendedName>
</protein>
<dbReference type="KEGG" id="spai:FPZ24_05360"/>
<dbReference type="RefSeq" id="WP_146570062.1">
    <property type="nucleotide sequence ID" value="NZ_CP042306.1"/>
</dbReference>
<keyword evidence="3" id="KW-1185">Reference proteome</keyword>
<dbReference type="OrthoDB" id="7472509at2"/>
<reference evidence="2 3" key="1">
    <citation type="submission" date="2019-07" db="EMBL/GenBank/DDBJ databases">
        <title>Full genome sequence of Sphingomonas sp. 4R-6-7(HKS19).</title>
        <authorList>
            <person name="Im W.-T."/>
        </authorList>
    </citation>
    <scope>NUCLEOTIDE SEQUENCE [LARGE SCALE GENOMIC DNA]</scope>
    <source>
        <strain evidence="2 3">HKS19</strain>
    </source>
</reference>
<proteinExistence type="predicted"/>
<feature type="signal peptide" evidence="1">
    <location>
        <begin position="1"/>
        <end position="16"/>
    </location>
</feature>
<keyword evidence="1" id="KW-0732">Signal</keyword>
<name>A0A5B8LFG3_9SPHN</name>
<evidence type="ECO:0000313" key="2">
    <source>
        <dbReference type="EMBL" id="QDZ06978.1"/>
    </source>
</evidence>
<evidence type="ECO:0000313" key="3">
    <source>
        <dbReference type="Proteomes" id="UP000315673"/>
    </source>
</evidence>
<accession>A0A5B8LFG3</accession>
<dbReference type="Proteomes" id="UP000315673">
    <property type="component" value="Chromosome"/>
</dbReference>
<sequence length="126" mass="13113">MIALFLALQAAASVVAPPTDWSALPPLRLSTTPDYPALMTQFVHDEVAAGRCAAPPAVAGKVSIKVDMVVLISPSGDTLRIVPKAINCPTVEQFAAGVVQKAARGNLAGAPPASDSWYRTGMTLSW</sequence>
<dbReference type="AlphaFoldDB" id="A0A5B8LFG3"/>
<evidence type="ECO:0008006" key="4">
    <source>
        <dbReference type="Google" id="ProtNLM"/>
    </source>
</evidence>
<organism evidence="2 3">
    <name type="scientific">Sphingomonas panacisoli</name>
    <dbReference type="NCBI Taxonomy" id="1813879"/>
    <lineage>
        <taxon>Bacteria</taxon>
        <taxon>Pseudomonadati</taxon>
        <taxon>Pseudomonadota</taxon>
        <taxon>Alphaproteobacteria</taxon>
        <taxon>Sphingomonadales</taxon>
        <taxon>Sphingomonadaceae</taxon>
        <taxon>Sphingomonas</taxon>
    </lineage>
</organism>